<dbReference type="EMBL" id="CM001883">
    <property type="protein sequence ID" value="EOY11708.1"/>
    <property type="molecule type" value="Genomic_DNA"/>
</dbReference>
<dbReference type="GO" id="GO:0016192">
    <property type="term" value="P:vesicle-mediated transport"/>
    <property type="evidence" value="ECO:0007669"/>
    <property type="project" value="InterPro"/>
</dbReference>
<name>A0A061F4A4_THECC</name>
<dbReference type="InterPro" id="IPR050431">
    <property type="entry name" value="Adaptor_comp_med_subunit"/>
</dbReference>
<dbReference type="Gramene" id="EOY11708">
    <property type="protein sequence ID" value="EOY11708"/>
    <property type="gene ID" value="TCM_026795"/>
</dbReference>
<evidence type="ECO:0000259" key="6">
    <source>
        <dbReference type="PROSITE" id="PS51072"/>
    </source>
</evidence>
<evidence type="ECO:0000313" key="8">
    <source>
        <dbReference type="Proteomes" id="UP000026915"/>
    </source>
</evidence>
<dbReference type="GO" id="GO:0030131">
    <property type="term" value="C:clathrin adaptor complex"/>
    <property type="evidence" value="ECO:0007669"/>
    <property type="project" value="UniProtKB-UniRule"/>
</dbReference>
<dbReference type="InterPro" id="IPR001392">
    <property type="entry name" value="Clathrin_mu"/>
</dbReference>
<evidence type="ECO:0000256" key="5">
    <source>
        <dbReference type="PIRNR" id="PIRNR005992"/>
    </source>
</evidence>
<dbReference type="Gene3D" id="3.30.450.60">
    <property type="match status" value="1"/>
</dbReference>
<dbReference type="GO" id="GO:0012505">
    <property type="term" value="C:endomembrane system"/>
    <property type="evidence" value="ECO:0007669"/>
    <property type="project" value="UniProtKB-SubCell"/>
</dbReference>
<keyword evidence="3 5" id="KW-0653">Protein transport</keyword>
<dbReference type="SUPFAM" id="SSF64356">
    <property type="entry name" value="SNARE-like"/>
    <property type="match status" value="1"/>
</dbReference>
<proteinExistence type="inferred from homology"/>
<dbReference type="GO" id="GO:0006886">
    <property type="term" value="P:intracellular protein transport"/>
    <property type="evidence" value="ECO:0007669"/>
    <property type="project" value="UniProtKB-UniRule"/>
</dbReference>
<evidence type="ECO:0000313" key="7">
    <source>
        <dbReference type="EMBL" id="EOY11708.1"/>
    </source>
</evidence>
<keyword evidence="2 5" id="KW-0813">Transport</keyword>
<dbReference type="Pfam" id="PF00928">
    <property type="entry name" value="Adap_comp_sub"/>
    <property type="match status" value="1"/>
</dbReference>
<dbReference type="AlphaFoldDB" id="A0A061F4A4"/>
<keyword evidence="8" id="KW-1185">Reference proteome</keyword>
<evidence type="ECO:0000256" key="2">
    <source>
        <dbReference type="ARBA" id="ARBA00022448"/>
    </source>
</evidence>
<dbReference type="CDD" id="cd14837">
    <property type="entry name" value="AP3_Mu_N"/>
    <property type="match status" value="1"/>
</dbReference>
<dbReference type="PANTHER" id="PTHR10529">
    <property type="entry name" value="AP COMPLEX SUBUNIT MU"/>
    <property type="match status" value="1"/>
</dbReference>
<dbReference type="InterPro" id="IPR018240">
    <property type="entry name" value="Clathrin_mu_CS"/>
</dbReference>
<evidence type="ECO:0000256" key="4">
    <source>
        <dbReference type="ARBA" id="ARBA00023136"/>
    </source>
</evidence>
<accession>A0A061F4A4</accession>
<evidence type="ECO:0000256" key="3">
    <source>
        <dbReference type="ARBA" id="ARBA00022927"/>
    </source>
</evidence>
<comment type="subcellular location">
    <subcellularLocation>
        <location evidence="1">Endomembrane system</location>
    </subcellularLocation>
</comment>
<organism evidence="7 8">
    <name type="scientific">Theobroma cacao</name>
    <name type="common">Cacao</name>
    <name type="synonym">Cocoa</name>
    <dbReference type="NCBI Taxonomy" id="3641"/>
    <lineage>
        <taxon>Eukaryota</taxon>
        <taxon>Viridiplantae</taxon>
        <taxon>Streptophyta</taxon>
        <taxon>Embryophyta</taxon>
        <taxon>Tracheophyta</taxon>
        <taxon>Spermatophyta</taxon>
        <taxon>Magnoliopsida</taxon>
        <taxon>eudicotyledons</taxon>
        <taxon>Gunneridae</taxon>
        <taxon>Pentapetalae</taxon>
        <taxon>rosids</taxon>
        <taxon>malvids</taxon>
        <taxon>Malvales</taxon>
        <taxon>Malvaceae</taxon>
        <taxon>Byttnerioideae</taxon>
        <taxon>Theobroma</taxon>
    </lineage>
</organism>
<dbReference type="FunFam" id="3.30.450.60:FF:000002">
    <property type="entry name" value="AP-2 complex subunit mu, putative"/>
    <property type="match status" value="1"/>
</dbReference>
<dbReference type="PRINTS" id="PR00314">
    <property type="entry name" value="CLATHRINADPT"/>
</dbReference>
<feature type="domain" description="MHD" evidence="6">
    <location>
        <begin position="76"/>
        <end position="344"/>
    </location>
</feature>
<dbReference type="PROSITE" id="PS00990">
    <property type="entry name" value="CLAT_ADAPTOR_M_1"/>
    <property type="match status" value="1"/>
</dbReference>
<keyword evidence="4" id="KW-0472">Membrane</keyword>
<protein>
    <submittedName>
        <fullName evidence="7">Clathrin adaptor complexes medium subunit family protein isoform 2</fullName>
    </submittedName>
</protein>
<sequence length="345" mass="38244">MLQCIFLLSDSGEVMLEKQLTGHRVDRSICDWFWDHAISQGDAFKSQPVIASPTHYLFQVVREGITFLACTQVEMPPLMGIEFLCRVADVLSDYLGGLNEDVIKDNFVIVYELLDEMIDNGFPLTTEPNILREMIAPPNIVSKVLSVVTGNSSNVSDTLPGATGSCVPWRAADPKYANNEVYVDLVEEMDAVINRVKKLKSTPIYVKPQLTSDAGKCRVNVLVGIRNDPGKTVDSITVQFQLPPCILSADLTSNHGTVNILSNKICSWSINRIPKDKAPSLSGTLVLESELDRLHVFPTFRVGFRIMGVALSGLQIDKLDLRTVPNRLYKGFRALTRAGEFEVRS</sequence>
<dbReference type="InterPro" id="IPR011012">
    <property type="entry name" value="Longin-like_dom_sf"/>
</dbReference>
<gene>
    <name evidence="7" type="ORF">TCM_026795</name>
</gene>
<dbReference type="Gene3D" id="2.60.40.1170">
    <property type="entry name" value="Mu homology domain, subdomain B"/>
    <property type="match status" value="1"/>
</dbReference>
<evidence type="ECO:0000256" key="1">
    <source>
        <dbReference type="ARBA" id="ARBA00004308"/>
    </source>
</evidence>
<dbReference type="InterPro" id="IPR036168">
    <property type="entry name" value="AP2_Mu_C_sf"/>
</dbReference>
<dbReference type="SUPFAM" id="SSF49447">
    <property type="entry name" value="Second domain of Mu2 adaptin subunit (ap50) of ap2 adaptor"/>
    <property type="match status" value="1"/>
</dbReference>
<reference evidence="7 8" key="1">
    <citation type="journal article" date="2013" name="Genome Biol.">
        <title>The genome sequence of the most widely cultivated cacao type and its use to identify candidate genes regulating pod color.</title>
        <authorList>
            <person name="Motamayor J.C."/>
            <person name="Mockaitis K."/>
            <person name="Schmutz J."/>
            <person name="Haiminen N."/>
            <person name="Iii D.L."/>
            <person name="Cornejo O."/>
            <person name="Findley S.D."/>
            <person name="Zheng P."/>
            <person name="Utro F."/>
            <person name="Royaert S."/>
            <person name="Saski C."/>
            <person name="Jenkins J."/>
            <person name="Podicheti R."/>
            <person name="Zhao M."/>
            <person name="Scheffler B.E."/>
            <person name="Stack J.C."/>
            <person name="Feltus F.A."/>
            <person name="Mustiga G.M."/>
            <person name="Amores F."/>
            <person name="Phillips W."/>
            <person name="Marelli J.P."/>
            <person name="May G.D."/>
            <person name="Shapiro H."/>
            <person name="Ma J."/>
            <person name="Bustamante C.D."/>
            <person name="Schnell R.J."/>
            <person name="Main D."/>
            <person name="Gilbert D."/>
            <person name="Parida L."/>
            <person name="Kuhn D.N."/>
        </authorList>
    </citation>
    <scope>NUCLEOTIDE SEQUENCE [LARGE SCALE GENOMIC DNA]</scope>
    <source>
        <strain evidence="8">cv. Matina 1-6</strain>
    </source>
</reference>
<dbReference type="InterPro" id="IPR028565">
    <property type="entry name" value="MHD"/>
</dbReference>
<comment type="similarity">
    <text evidence="5">Belongs to the adaptor complexes medium subunit family.</text>
</comment>
<dbReference type="PIRSF" id="PIRSF005992">
    <property type="entry name" value="Clathrin_mu"/>
    <property type="match status" value="1"/>
</dbReference>
<dbReference type="PROSITE" id="PS51072">
    <property type="entry name" value="MHD"/>
    <property type="match status" value="1"/>
</dbReference>
<dbReference type="Proteomes" id="UP000026915">
    <property type="component" value="Chromosome 5"/>
</dbReference>